<dbReference type="AlphaFoldDB" id="A0A9P4UYD8"/>
<feature type="transmembrane region" description="Helical" evidence="5">
    <location>
        <begin position="278"/>
        <end position="297"/>
    </location>
</feature>
<feature type="transmembrane region" description="Helical" evidence="5">
    <location>
        <begin position="187"/>
        <end position="211"/>
    </location>
</feature>
<organism evidence="6 7">
    <name type="scientific">Polyplosphaeria fusca</name>
    <dbReference type="NCBI Taxonomy" id="682080"/>
    <lineage>
        <taxon>Eukaryota</taxon>
        <taxon>Fungi</taxon>
        <taxon>Dikarya</taxon>
        <taxon>Ascomycota</taxon>
        <taxon>Pezizomycotina</taxon>
        <taxon>Dothideomycetes</taxon>
        <taxon>Pleosporomycetidae</taxon>
        <taxon>Pleosporales</taxon>
        <taxon>Tetraplosphaeriaceae</taxon>
        <taxon>Polyplosphaeria</taxon>
    </lineage>
</organism>
<comment type="caution">
    <text evidence="6">The sequence shown here is derived from an EMBL/GenBank/DDBJ whole genome shotgun (WGS) entry which is preliminary data.</text>
</comment>
<dbReference type="InterPro" id="IPR007568">
    <property type="entry name" value="RTA1"/>
</dbReference>
<proteinExistence type="predicted"/>
<evidence type="ECO:0000256" key="3">
    <source>
        <dbReference type="ARBA" id="ARBA00022989"/>
    </source>
</evidence>
<feature type="transmembrane region" description="Helical" evidence="5">
    <location>
        <begin position="47"/>
        <end position="65"/>
    </location>
</feature>
<gene>
    <name evidence="6" type="ORF">EJ04DRAFT_446453</name>
</gene>
<dbReference type="OrthoDB" id="1844152at2759"/>
<dbReference type="GO" id="GO:0005886">
    <property type="term" value="C:plasma membrane"/>
    <property type="evidence" value="ECO:0007669"/>
    <property type="project" value="TreeGrafter"/>
</dbReference>
<reference evidence="6" key="1">
    <citation type="journal article" date="2020" name="Stud. Mycol.">
        <title>101 Dothideomycetes genomes: a test case for predicting lifestyles and emergence of pathogens.</title>
        <authorList>
            <person name="Haridas S."/>
            <person name="Albert R."/>
            <person name="Binder M."/>
            <person name="Bloem J."/>
            <person name="Labutti K."/>
            <person name="Salamov A."/>
            <person name="Andreopoulos B."/>
            <person name="Baker S."/>
            <person name="Barry K."/>
            <person name="Bills G."/>
            <person name="Bluhm B."/>
            <person name="Cannon C."/>
            <person name="Castanera R."/>
            <person name="Culley D."/>
            <person name="Daum C."/>
            <person name="Ezra D."/>
            <person name="Gonzalez J."/>
            <person name="Henrissat B."/>
            <person name="Kuo A."/>
            <person name="Liang C."/>
            <person name="Lipzen A."/>
            <person name="Lutzoni F."/>
            <person name="Magnuson J."/>
            <person name="Mondo S."/>
            <person name="Nolan M."/>
            <person name="Ohm R."/>
            <person name="Pangilinan J."/>
            <person name="Park H.-J."/>
            <person name="Ramirez L."/>
            <person name="Alfaro M."/>
            <person name="Sun H."/>
            <person name="Tritt A."/>
            <person name="Yoshinaga Y."/>
            <person name="Zwiers L.-H."/>
            <person name="Turgeon B."/>
            <person name="Goodwin S."/>
            <person name="Spatafora J."/>
            <person name="Crous P."/>
            <person name="Grigoriev I."/>
        </authorList>
    </citation>
    <scope>NUCLEOTIDE SEQUENCE</scope>
    <source>
        <strain evidence="6">CBS 125425</strain>
    </source>
</reference>
<dbReference type="Pfam" id="PF04479">
    <property type="entry name" value="RTA1"/>
    <property type="match status" value="1"/>
</dbReference>
<keyword evidence="7" id="KW-1185">Reference proteome</keyword>
<name>A0A9P4UYD8_9PLEO</name>
<sequence length="341" mass="36829">MASLTISVLSKTLSSRSNYNDNKNFRDSCTLETCPLSLSYWGYRPSLPANALFLALFALSTLLFIGQGALSRRFVGFTIAMVSGCALEVIGYVGRTMSYSNPFGENPFLIQIICLTIAPAFLAAGIYLCLSRIILTFGPSNSRIAPLSYPRIFIPCDLASLLLQAAGGGLASSASHRDKDPSVGNNIMIAGLAVQVLTLFIFICLATDFALRTWKRVKELGQEGALDPSHAKLRSSRAFRGFLVALSLATLCIFTRSVYRVAELSEGWNGHLIKTQKYFIGLEGAIVGAAVLALNAFHPGLCFREGYERGSSSACCGCFGGRKRSEAESEEVIAVELGREK</sequence>
<keyword evidence="4 5" id="KW-0472">Membrane</keyword>
<feature type="transmembrane region" description="Helical" evidence="5">
    <location>
        <begin position="108"/>
        <end position="131"/>
    </location>
</feature>
<evidence type="ECO:0000256" key="4">
    <source>
        <dbReference type="ARBA" id="ARBA00023136"/>
    </source>
</evidence>
<keyword evidence="3 5" id="KW-1133">Transmembrane helix</keyword>
<feature type="transmembrane region" description="Helical" evidence="5">
    <location>
        <begin position="152"/>
        <end position="175"/>
    </location>
</feature>
<feature type="transmembrane region" description="Helical" evidence="5">
    <location>
        <begin position="238"/>
        <end position="258"/>
    </location>
</feature>
<dbReference type="PANTHER" id="PTHR31465:SF7">
    <property type="entry name" value="SPHINGOID LONG-CHAIN BASE TRANSPORTER RSB1"/>
    <property type="match status" value="1"/>
</dbReference>
<accession>A0A9P4UYD8</accession>
<evidence type="ECO:0000256" key="1">
    <source>
        <dbReference type="ARBA" id="ARBA00004141"/>
    </source>
</evidence>
<dbReference type="PANTHER" id="PTHR31465">
    <property type="entry name" value="PROTEIN RTA1-RELATED"/>
    <property type="match status" value="1"/>
</dbReference>
<evidence type="ECO:0000313" key="7">
    <source>
        <dbReference type="Proteomes" id="UP000799444"/>
    </source>
</evidence>
<keyword evidence="2 5" id="KW-0812">Transmembrane</keyword>
<evidence type="ECO:0000256" key="2">
    <source>
        <dbReference type="ARBA" id="ARBA00022692"/>
    </source>
</evidence>
<dbReference type="EMBL" id="ML996234">
    <property type="protein sequence ID" value="KAF2729808.1"/>
    <property type="molecule type" value="Genomic_DNA"/>
</dbReference>
<evidence type="ECO:0000256" key="5">
    <source>
        <dbReference type="SAM" id="Phobius"/>
    </source>
</evidence>
<feature type="transmembrane region" description="Helical" evidence="5">
    <location>
        <begin position="74"/>
        <end position="93"/>
    </location>
</feature>
<dbReference type="GO" id="GO:0000324">
    <property type="term" value="C:fungal-type vacuole"/>
    <property type="evidence" value="ECO:0007669"/>
    <property type="project" value="TreeGrafter"/>
</dbReference>
<evidence type="ECO:0000313" key="6">
    <source>
        <dbReference type="EMBL" id="KAF2729808.1"/>
    </source>
</evidence>
<comment type="subcellular location">
    <subcellularLocation>
        <location evidence="1">Membrane</location>
        <topology evidence="1">Multi-pass membrane protein</topology>
    </subcellularLocation>
</comment>
<dbReference type="Proteomes" id="UP000799444">
    <property type="component" value="Unassembled WGS sequence"/>
</dbReference>
<protein>
    <submittedName>
        <fullName evidence="6">RTA1-domain-containing protein</fullName>
    </submittedName>
</protein>